<gene>
    <name evidence="2" type="ORF">ADIAG_01989</name>
</gene>
<reference evidence="2 3" key="1">
    <citation type="journal article" date="2013" name="Genome Announc.">
        <title>Draft Genome Sequence of Arthrobacter gangotriensis Strain Lz1yT, Isolated from a Penguin Rookery Soil Sample Collected in Antarctica, near the Indian Station Dakshin Gangotri.</title>
        <authorList>
            <person name="Shivaji S."/>
            <person name="Ara S."/>
            <person name="Bandi S."/>
            <person name="Singh A."/>
            <person name="Kumar Pinnaka A."/>
        </authorList>
    </citation>
    <scope>NUCLEOTIDE SEQUENCE [LARGE SCALE GENOMIC DNA]</scope>
    <source>
        <strain evidence="2 3">Lz1y</strain>
    </source>
</reference>
<dbReference type="EMBL" id="AOCK01000005">
    <property type="protein sequence ID" value="EMQ98561.1"/>
    <property type="molecule type" value="Genomic_DNA"/>
</dbReference>
<organism evidence="2 3">
    <name type="scientific">Paeniglutamicibacter gangotriensis Lz1y</name>
    <dbReference type="NCBI Taxonomy" id="1276920"/>
    <lineage>
        <taxon>Bacteria</taxon>
        <taxon>Bacillati</taxon>
        <taxon>Actinomycetota</taxon>
        <taxon>Actinomycetes</taxon>
        <taxon>Micrococcales</taxon>
        <taxon>Micrococcaceae</taxon>
        <taxon>Paeniglutamicibacter</taxon>
    </lineage>
</organism>
<name>M7MU56_9MICC</name>
<comment type="caution">
    <text evidence="2">The sequence shown here is derived from an EMBL/GenBank/DDBJ whole genome shotgun (WGS) entry which is preliminary data.</text>
</comment>
<proteinExistence type="predicted"/>
<evidence type="ECO:0000313" key="2">
    <source>
        <dbReference type="EMBL" id="EMQ98561.1"/>
    </source>
</evidence>
<dbReference type="Gene3D" id="3.50.50.60">
    <property type="entry name" value="FAD/NAD(P)-binding domain"/>
    <property type="match status" value="2"/>
</dbReference>
<dbReference type="Gene3D" id="3.30.9.40">
    <property type="match status" value="1"/>
</dbReference>
<dbReference type="PATRIC" id="fig|1276920.7.peg.1991"/>
<dbReference type="eggNOG" id="COG0654">
    <property type="taxonomic scope" value="Bacteria"/>
</dbReference>
<dbReference type="STRING" id="1276920.ADIAG_01989"/>
<dbReference type="GO" id="GO:0004497">
    <property type="term" value="F:monooxygenase activity"/>
    <property type="evidence" value="ECO:0007669"/>
    <property type="project" value="UniProtKB-KW"/>
</dbReference>
<dbReference type="RefSeq" id="WP_007271173.1">
    <property type="nucleotide sequence ID" value="NZ_AOCK01000005.1"/>
</dbReference>
<dbReference type="InterPro" id="IPR036188">
    <property type="entry name" value="FAD/NAD-bd_sf"/>
</dbReference>
<dbReference type="Pfam" id="PF17885">
    <property type="entry name" value="Smoa_sbd"/>
    <property type="match status" value="1"/>
</dbReference>
<dbReference type="InterPro" id="IPR041654">
    <property type="entry name" value="StyA_sbd"/>
</dbReference>
<keyword evidence="2" id="KW-0560">Oxidoreductase</keyword>
<feature type="domain" description="Styrene monooxygenase StyA putative substrate binding" evidence="1">
    <location>
        <begin position="149"/>
        <end position="255"/>
    </location>
</feature>
<dbReference type="AlphaFoldDB" id="M7MU56"/>
<dbReference type="Proteomes" id="UP000012015">
    <property type="component" value="Unassembled WGS sequence"/>
</dbReference>
<keyword evidence="2" id="KW-0503">Monooxygenase</keyword>
<sequence length="411" mass="44465">MAPRTITIVGAGQSGLQLGIGLIDAGYDVALISNRTPEQIRTGSIASSQCMFDAALGHERNLGLDLWPDAPRVEGISFAVAPPEAPGVKAISWAHRLDAPAQSIDQRVKFPALMGIFEARGGTLVFEDAGVEDLERYAETSELVLVAAGKGEIAQLFERDAERSQYAAPQRALALTYVTGMKPREEFSAVNFNVIPGVGEYFVFPALTVTGPCEIMVFEGLPGSDIDSWKGLSPQEHLENSLRILRTYLPWEAERCADVQLTDRNGVLQGRFPPTVRHPLATLPSGKTVLGMADVVVLNDPITGQGSNNASKCAAAYLAGILERGENAFDDAFKQGLFESYWEDAQHVAAWTNAMLAPPTPHAMTLLGAAQENDQIAKRFANGFDFPPDFAQWFLDEQAAEAYLGSFNTVH</sequence>
<accession>M7MU56</accession>
<keyword evidence="3" id="KW-1185">Reference proteome</keyword>
<protein>
    <submittedName>
        <fullName evidence="2">Putative styrene monooxygenase</fullName>
    </submittedName>
</protein>
<evidence type="ECO:0000313" key="3">
    <source>
        <dbReference type="Proteomes" id="UP000012015"/>
    </source>
</evidence>
<evidence type="ECO:0000259" key="1">
    <source>
        <dbReference type="Pfam" id="PF17885"/>
    </source>
</evidence>
<dbReference type="SUPFAM" id="SSF51905">
    <property type="entry name" value="FAD/NAD(P)-binding domain"/>
    <property type="match status" value="1"/>
</dbReference>